<protein>
    <submittedName>
        <fullName evidence="1">Unnamed protein product</fullName>
    </submittedName>
</protein>
<reference evidence="1" key="1">
    <citation type="submission" date="2023-04" db="EMBL/GenBank/DDBJ databases">
        <title>Candida boidinii NBRC 1967.</title>
        <authorList>
            <person name="Ichikawa N."/>
            <person name="Sato H."/>
            <person name="Tonouchi N."/>
        </authorList>
    </citation>
    <scope>NUCLEOTIDE SEQUENCE</scope>
    <source>
        <strain evidence="1">NBRC 1967</strain>
    </source>
</reference>
<dbReference type="Proteomes" id="UP001165101">
    <property type="component" value="Unassembled WGS sequence"/>
</dbReference>
<accession>A0ACB5TE92</accession>
<evidence type="ECO:0000313" key="2">
    <source>
        <dbReference type="Proteomes" id="UP001165101"/>
    </source>
</evidence>
<comment type="caution">
    <text evidence="1">The sequence shown here is derived from an EMBL/GenBank/DDBJ whole genome shotgun (WGS) entry which is preliminary data.</text>
</comment>
<organism evidence="1 2">
    <name type="scientific">Candida boidinii</name>
    <name type="common">Yeast</name>
    <dbReference type="NCBI Taxonomy" id="5477"/>
    <lineage>
        <taxon>Eukaryota</taxon>
        <taxon>Fungi</taxon>
        <taxon>Dikarya</taxon>
        <taxon>Ascomycota</taxon>
        <taxon>Saccharomycotina</taxon>
        <taxon>Pichiomycetes</taxon>
        <taxon>Pichiales</taxon>
        <taxon>Pichiaceae</taxon>
        <taxon>Ogataea</taxon>
        <taxon>Ogataea/Candida clade</taxon>
    </lineage>
</organism>
<proteinExistence type="predicted"/>
<dbReference type="EMBL" id="BSXV01000038">
    <property type="protein sequence ID" value="GME87064.1"/>
    <property type="molecule type" value="Genomic_DNA"/>
</dbReference>
<sequence length="673" mass="76049">MAIMIILKIYSFHSIGISENEKKGIMDLYNQIPESSLLFNEDFEALIEIISSKNITVSELLLSDSINIAKKTGRSIVEIKKFINLLKIDIEQSIGFCSEQDNNTVLKDKGNNENDNIISIESQIKSFSKVTVRDLIERDSVKSTFSTGDDKLDGILKNGIPLNSLIEISGGSSTGKSHFLMTLAATVQLPLEFGGLGLSLLGDENDSSSSETENPIKVVYITTESRLETKRLTQIIDVFKDLLQENGIENSKFFPSLNNVLTPSLVISDLEYQDHMIFIQLPQMLKCSNGKIKLVVIDSITHHIRAELTNYYEREAYINKIGNFLQHLIKTYNITIIVANQVTDKPLSEIIGTGKDYYMSTDYQLSFDYGWDNIGTLYRQMYNDSEYYEEWLWNNSNDYYNKPIKKVDLPLNSNKQQRSSEEPNMSIDEEYPNMTNDTTDMTSEIADTTDISSSQLNTEVNNVNINPGENRKSHSSSEMYKQGQVPGNGNGAELNDLLSQIKTEKKLFLFESTLKDSINHIKTIPALGLTWLNFVDLRIVLERSYKPIFDEELINDFAAELGIDTSAILPSTNESLQQSDDVNDNDEHSDDIGSSQNIETAPPLTSTQKASDDEKKMKILNLLSKNDFLSNKNFSTQRKFKYVFGPNMIYSDTNNKINECNFEIWAGGIRSCL</sequence>
<evidence type="ECO:0000313" key="1">
    <source>
        <dbReference type="EMBL" id="GME87064.1"/>
    </source>
</evidence>
<gene>
    <name evidence="1" type="ORF">Cboi01_000016100</name>
</gene>
<name>A0ACB5TE92_CANBO</name>
<keyword evidence="2" id="KW-1185">Reference proteome</keyword>